<keyword evidence="2" id="KW-1185">Reference proteome</keyword>
<name>A0AAD7X5T4_9APHY</name>
<sequence>MHSIFIDLNLSQTAQAKLERLRMKGQEAQEFFTEFEQLCTQAGYDINAPMVLNILQQGIHPDIVNRLYWAFNALGINNIPNTYESWKSWVLAIVQNESIHKAVMSN</sequence>
<dbReference type="AlphaFoldDB" id="A0AAD7X5T4"/>
<evidence type="ECO:0000313" key="2">
    <source>
        <dbReference type="Proteomes" id="UP001215151"/>
    </source>
</evidence>
<dbReference type="Proteomes" id="UP001215151">
    <property type="component" value="Unassembled WGS sequence"/>
</dbReference>
<proteinExistence type="predicted"/>
<organism evidence="1 2">
    <name type="scientific">Trametes cubensis</name>
    <dbReference type="NCBI Taxonomy" id="1111947"/>
    <lineage>
        <taxon>Eukaryota</taxon>
        <taxon>Fungi</taxon>
        <taxon>Dikarya</taxon>
        <taxon>Basidiomycota</taxon>
        <taxon>Agaricomycotina</taxon>
        <taxon>Agaricomycetes</taxon>
        <taxon>Polyporales</taxon>
        <taxon>Polyporaceae</taxon>
        <taxon>Trametes</taxon>
    </lineage>
</organism>
<reference evidence="1" key="1">
    <citation type="submission" date="2022-11" db="EMBL/GenBank/DDBJ databases">
        <title>Genome Sequence of Cubamyces cubensis.</title>
        <authorList>
            <person name="Buettner E."/>
        </authorList>
    </citation>
    <scope>NUCLEOTIDE SEQUENCE</scope>
    <source>
        <strain evidence="1">MPL-01</strain>
    </source>
</reference>
<dbReference type="EMBL" id="JAPEVG010000647">
    <property type="protein sequence ID" value="KAJ8456670.1"/>
    <property type="molecule type" value="Genomic_DNA"/>
</dbReference>
<protein>
    <submittedName>
        <fullName evidence="1">Uncharacterized protein</fullName>
    </submittedName>
</protein>
<gene>
    <name evidence="1" type="ORF">ONZ51_g11984</name>
</gene>
<evidence type="ECO:0000313" key="1">
    <source>
        <dbReference type="EMBL" id="KAJ8456670.1"/>
    </source>
</evidence>
<accession>A0AAD7X5T4</accession>
<comment type="caution">
    <text evidence="1">The sequence shown here is derived from an EMBL/GenBank/DDBJ whole genome shotgun (WGS) entry which is preliminary data.</text>
</comment>